<evidence type="ECO:0000256" key="16">
    <source>
        <dbReference type="ARBA" id="ARBA00023180"/>
    </source>
</evidence>
<keyword evidence="37" id="KW-1185">Reference proteome</keyword>
<dbReference type="InterPro" id="IPR014729">
    <property type="entry name" value="Rossmann-like_a/b/a_fold"/>
</dbReference>
<keyword evidence="10" id="KW-0547">Nucleotide-binding</keyword>
<comment type="similarity">
    <text evidence="26">In the central section; belongs to the eukaryotic CoaD family.</text>
</comment>
<evidence type="ECO:0000256" key="13">
    <source>
        <dbReference type="ARBA" id="ARBA00022840"/>
    </source>
</evidence>
<dbReference type="GO" id="GO:0005524">
    <property type="term" value="F:ATP binding"/>
    <property type="evidence" value="ECO:0007669"/>
    <property type="project" value="UniProtKB-KW"/>
</dbReference>
<dbReference type="Gene3D" id="3.30.379.10">
    <property type="entry name" value="Chitobiase/beta-hexosaminidase domain 2-like"/>
    <property type="match status" value="1"/>
</dbReference>
<feature type="domain" description="Cytidyltransferase-like" evidence="32">
    <location>
        <begin position="930"/>
        <end position="1074"/>
    </location>
</feature>
<evidence type="ECO:0000256" key="7">
    <source>
        <dbReference type="ARBA" id="ARBA00022679"/>
    </source>
</evidence>
<dbReference type="FunFam" id="3.40.50.300:FF:000899">
    <property type="entry name" value="Bifunctional coenzyme A synthase"/>
    <property type="match status" value="1"/>
</dbReference>
<dbReference type="Pfam" id="PF01121">
    <property type="entry name" value="CoaE"/>
    <property type="match status" value="1"/>
</dbReference>
<evidence type="ECO:0000259" key="33">
    <source>
        <dbReference type="Pfam" id="PF05089"/>
    </source>
</evidence>
<evidence type="ECO:0000256" key="10">
    <source>
        <dbReference type="ARBA" id="ARBA00022741"/>
    </source>
</evidence>
<dbReference type="GO" id="GO:0048731">
    <property type="term" value="P:system development"/>
    <property type="evidence" value="ECO:0007669"/>
    <property type="project" value="UniProtKB-ARBA"/>
</dbReference>
<comment type="catalytic activity">
    <reaction evidence="19">
        <text>(R)-4'-phosphopantetheine + ATP + H(+) = 3'-dephospho-CoA + diphosphate</text>
        <dbReference type="Rhea" id="RHEA:19801"/>
        <dbReference type="ChEBI" id="CHEBI:15378"/>
        <dbReference type="ChEBI" id="CHEBI:30616"/>
        <dbReference type="ChEBI" id="CHEBI:33019"/>
        <dbReference type="ChEBI" id="CHEBI:57328"/>
        <dbReference type="ChEBI" id="CHEBI:61723"/>
        <dbReference type="EC" id="2.7.7.3"/>
    </reaction>
    <physiologicalReaction direction="left-to-right" evidence="19">
        <dbReference type="Rhea" id="RHEA:19802"/>
    </physiologicalReaction>
</comment>
<evidence type="ECO:0000256" key="24">
    <source>
        <dbReference type="ARBA" id="ARBA00060696"/>
    </source>
</evidence>
<evidence type="ECO:0000256" key="29">
    <source>
        <dbReference type="ARBA" id="ARBA00067394"/>
    </source>
</evidence>
<keyword evidence="8" id="KW-0548">Nucleotidyltransferase</keyword>
<keyword evidence="15" id="KW-0496">Mitochondrion</keyword>
<dbReference type="EMBL" id="JAAGNN010000006">
    <property type="protein sequence ID" value="KAF4087516.1"/>
    <property type="molecule type" value="Genomic_DNA"/>
</dbReference>
<keyword evidence="12" id="KW-0378">Hydrolase</keyword>
<reference evidence="36 37" key="1">
    <citation type="submission" date="2020-02" db="EMBL/GenBank/DDBJ databases">
        <title>A chromosome-scale genome assembly of the black bullhead catfish (Ameiurus melas).</title>
        <authorList>
            <person name="Wen M."/>
            <person name="Zham M."/>
            <person name="Cabau C."/>
            <person name="Klopp C."/>
            <person name="Donnadieu C."/>
            <person name="Roques C."/>
            <person name="Bouchez O."/>
            <person name="Lampietro C."/>
            <person name="Jouanno E."/>
            <person name="Herpin A."/>
            <person name="Louis A."/>
            <person name="Berthelot C."/>
            <person name="Parey E."/>
            <person name="Roest-Crollius H."/>
            <person name="Braasch I."/>
            <person name="Postlethwait J."/>
            <person name="Robinson-Rechavi M."/>
            <person name="Echchiki A."/>
            <person name="Begum T."/>
            <person name="Montfort J."/>
            <person name="Schartl M."/>
            <person name="Bobe J."/>
            <person name="Guiguen Y."/>
        </authorList>
    </citation>
    <scope>NUCLEOTIDE SEQUENCE [LARGE SCALE GENOMIC DNA]</scope>
    <source>
        <strain evidence="36">M_S1</strain>
        <tissue evidence="36">Blood</tissue>
    </source>
</reference>
<dbReference type="InterPro" id="IPR004821">
    <property type="entry name" value="Cyt_trans-like"/>
</dbReference>
<comment type="pathway">
    <text evidence="24">Cofactor biosynthesis; coenzyme A biosynthesis; CoA from (R)-pantothenate: step 5/5.</text>
</comment>
<evidence type="ECO:0000256" key="22">
    <source>
        <dbReference type="ARBA" id="ARBA00059677"/>
    </source>
</evidence>
<evidence type="ECO:0000256" key="23">
    <source>
        <dbReference type="ARBA" id="ARBA00060565"/>
    </source>
</evidence>
<evidence type="ECO:0000256" key="18">
    <source>
        <dbReference type="ARBA" id="ARBA00023295"/>
    </source>
</evidence>
<dbReference type="Pfam" id="PF12971">
    <property type="entry name" value="NAGLU_N"/>
    <property type="match status" value="1"/>
</dbReference>
<evidence type="ECO:0000256" key="2">
    <source>
        <dbReference type="ARBA" id="ARBA00004496"/>
    </source>
</evidence>
<keyword evidence="9 31" id="KW-0732">Signal</keyword>
<keyword evidence="7" id="KW-0808">Transferase</keyword>
<evidence type="ECO:0000256" key="30">
    <source>
        <dbReference type="ARBA" id="ARBA00072202"/>
    </source>
</evidence>
<dbReference type="InterPro" id="IPR001977">
    <property type="entry name" value="Depp_CoAkinase"/>
</dbReference>
<evidence type="ECO:0000256" key="4">
    <source>
        <dbReference type="ARBA" id="ARBA00012392"/>
    </source>
</evidence>
<dbReference type="GO" id="GO:0005759">
    <property type="term" value="C:mitochondrial matrix"/>
    <property type="evidence" value="ECO:0007669"/>
    <property type="project" value="UniProtKB-SubCell"/>
</dbReference>
<dbReference type="FunFam" id="3.40.50.620:FF:000089">
    <property type="entry name" value="Bifunctional coenzyme A synthase"/>
    <property type="match status" value="1"/>
</dbReference>
<dbReference type="InterPro" id="IPR024240">
    <property type="entry name" value="NAGLU_N"/>
</dbReference>
<feature type="domain" description="Alpha-N-acetylglucosaminidase C-terminal" evidence="35">
    <location>
        <begin position="482"/>
        <end position="731"/>
    </location>
</feature>
<dbReference type="CDD" id="cd02022">
    <property type="entry name" value="DPCK"/>
    <property type="match status" value="1"/>
</dbReference>
<evidence type="ECO:0000259" key="32">
    <source>
        <dbReference type="Pfam" id="PF01467"/>
    </source>
</evidence>
<dbReference type="Gene3D" id="3.40.50.300">
    <property type="entry name" value="P-loop containing nucleotide triphosphate hydrolases"/>
    <property type="match status" value="1"/>
</dbReference>
<keyword evidence="16" id="KW-0325">Glycoprotein</keyword>
<evidence type="ECO:0000256" key="19">
    <source>
        <dbReference type="ARBA" id="ARBA00051310"/>
    </source>
</evidence>
<evidence type="ECO:0000256" key="1">
    <source>
        <dbReference type="ARBA" id="ARBA00004305"/>
    </source>
</evidence>
<dbReference type="Pfam" id="PF01467">
    <property type="entry name" value="CTP_transf_like"/>
    <property type="match status" value="1"/>
</dbReference>
<dbReference type="GO" id="GO:0004595">
    <property type="term" value="F:pantetheine-phosphate adenylyltransferase activity"/>
    <property type="evidence" value="ECO:0007669"/>
    <property type="project" value="UniProtKB-EC"/>
</dbReference>
<dbReference type="GO" id="GO:0004561">
    <property type="term" value="F:alpha-N-acetylglucosaminidase activity"/>
    <property type="evidence" value="ECO:0007669"/>
    <property type="project" value="UniProtKB-EC"/>
</dbReference>
<dbReference type="NCBIfam" id="TIGR00152">
    <property type="entry name" value="dephospho-CoA kinase"/>
    <property type="match status" value="1"/>
</dbReference>
<evidence type="ECO:0000256" key="8">
    <source>
        <dbReference type="ARBA" id="ARBA00022695"/>
    </source>
</evidence>
<comment type="subcellular location">
    <subcellularLocation>
        <location evidence="2">Cytoplasm</location>
    </subcellularLocation>
    <subcellularLocation>
        <location evidence="1">Mitochondrion matrix</location>
    </subcellularLocation>
</comment>
<comment type="similarity">
    <text evidence="25">Belongs to the glycosyl hydrolase 89 family.</text>
</comment>
<evidence type="ECO:0000256" key="3">
    <source>
        <dbReference type="ARBA" id="ARBA00011245"/>
    </source>
</evidence>
<dbReference type="HAMAP" id="MF_00376">
    <property type="entry name" value="Dephospho_CoA_kinase"/>
    <property type="match status" value="1"/>
</dbReference>
<evidence type="ECO:0000256" key="12">
    <source>
        <dbReference type="ARBA" id="ARBA00022801"/>
    </source>
</evidence>
<dbReference type="Gene3D" id="1.20.120.670">
    <property type="entry name" value="N-acetyl-b-d-glucoasminidase"/>
    <property type="match status" value="1"/>
</dbReference>
<evidence type="ECO:0000256" key="27">
    <source>
        <dbReference type="ARBA" id="ARBA00066359"/>
    </source>
</evidence>
<comment type="caution">
    <text evidence="36">The sequence shown here is derived from an EMBL/GenBank/DDBJ whole genome shotgun (WGS) entry which is preliminary data.</text>
</comment>
<dbReference type="Pfam" id="PF05089">
    <property type="entry name" value="NAGLU"/>
    <property type="match status" value="1"/>
</dbReference>
<feature type="chain" id="PRO_5029692977" description="Alpha-N-acetylglucosaminidase" evidence="31">
    <location>
        <begin position="21"/>
        <end position="1327"/>
    </location>
</feature>
<feature type="domain" description="Alpha-N-acetylglucosaminidase tim-barrel" evidence="33">
    <location>
        <begin position="139"/>
        <end position="473"/>
    </location>
</feature>
<dbReference type="InterPro" id="IPR027417">
    <property type="entry name" value="P-loop_NTPase"/>
</dbReference>
<keyword evidence="17" id="KW-0511">Multifunctional enzyme</keyword>
<evidence type="ECO:0000259" key="35">
    <source>
        <dbReference type="Pfam" id="PF12972"/>
    </source>
</evidence>
<evidence type="ECO:0000256" key="9">
    <source>
        <dbReference type="ARBA" id="ARBA00022729"/>
    </source>
</evidence>
<dbReference type="SUPFAM" id="SSF52540">
    <property type="entry name" value="P-loop containing nucleoside triphosphate hydrolases"/>
    <property type="match status" value="1"/>
</dbReference>
<comment type="pathway">
    <text evidence="23">Cofactor biosynthesis; coenzyme A biosynthesis; CoA from (R)-pantothenate: step 4/5.</text>
</comment>
<sequence length="1327" mass="149108">MTRIPRILSQTLLLLGLVSGIHHFRSLDHLRAKASDETQSRAVRELLGRLLGETSRDFIVSVNSSRSARGLDVCELRSGGTGKVVVVGSSGVAAAAGVYDYLKYYCNCHVSWSGDQLRVPRPLPHITGVLRISTQHRFRYYQNVCTQSYSTVWWDWPRWQREIDWMALNGINLPLAFTGQEALWQEVYKSLGLNQTEIDDFFTGPAFLAWNRMGNLFGWGGPLPQSWHTKQLSLQVKILEQMRSLGMIPVLPAFSGIVPRGITRLFPQANVTKLVPWSHFNCTFSCAYVLDPRDPLFLRVGSLFLSQVLKEFGTDHIYNTDTFNEMTPASSDPAYLTSISSAVFTTMTTVDPQAIWLMQGWLFISSPEFWKPPQIQALLHGVPRGRMIVLDLFAESMPAFNFTQSFYGQPFIWCMLHNFGGNSGLFGAVERVNSGPFEAQKFPGSTLVGLGIVPEGIEQNPAIYELMAELAWREEAVNLTKWATLYAWRRYGTTNESLALAWRLLFRSVYNCTIPGYKNHNRSPLVHRPSMKMQTDIWYSPGDVYEAWKLLLGAAPSLISVDTFHYDLVDVTRQAVQLLTTQFYEEIRDAFLAQKLPELLTAGGVLVYGLLPDLDHLLSSDTHFLLGAWLEQARSLGMDEQEAELYELNARNQITLWGPDGNILDYASKEWGGLMEDYYTQRWTFFISTLVECLNRGQPFNQAIFNKAVFQIEKGFIFNRKRYPSKPSGDGRSSFLRAWSGSGHLSIMSMFSTGVLVLTSPLHTLPLRLAPVLKCAAKLVEHTLYVHLHPGLNLGTGCPPRPVFIPPSVDLPGLISRLYSNAADVCSHLDVRLLLANIHAQQDMTLDPFPSPQTLSQSPEVVMTDFPIKDSGQTSLVTRCLQVYAGSCYVCAPSIPSIFLWPQLKEAMEEQEENVKGNDSRPLETYGDVVVGGTFDRLHGAHRTLLNICCLMANRRFLIGVCDQELLKNKVLKELIEPYSRRVQKLREFLNDVKPSLQYDIVPLSDPFGPSVSDAELQCIVVSEETRRGGEAVNRKRAENGLPELVLYEIPLIKDAHHADTEEEKISSSSLRTRLLGTLLTPPTPRPALARLPYVIGLTGGSGSGKSSIARRLEALGAARIDADQLGHETYRPGTAAYHRIVQEFGTDIVNEDKTIDRRALGTKVFGDKERLKALTCIVWPEIALLVKERVQQAKEDGKRVCVLDAAVLLQAGWTDMVHEVWVAIIPEEEAVRRIVQRDGASQEDALRRLQSQWSNVQLVEQANVVLCTLWEPDITGDRSQRVKQERNRAVFNPDRATSRFPTIAPSAVCLDWIFDHEVGKRRLLEI</sequence>
<dbReference type="FunFam" id="3.20.20.80:FF:000107">
    <property type="entry name" value="Alpha-N-acetylglucosaminidase family"/>
    <property type="match status" value="1"/>
</dbReference>
<evidence type="ECO:0000256" key="28">
    <source>
        <dbReference type="ARBA" id="ARBA00066522"/>
    </source>
</evidence>
<dbReference type="GO" id="GO:0015937">
    <property type="term" value="P:coenzyme A biosynthetic process"/>
    <property type="evidence" value="ECO:0007669"/>
    <property type="project" value="UniProtKB-KW"/>
</dbReference>
<evidence type="ECO:0000256" key="20">
    <source>
        <dbReference type="ARBA" id="ARBA00051912"/>
    </source>
</evidence>
<feature type="domain" description="Alpha-N-acetylglucosaminidase N-terminal" evidence="34">
    <location>
        <begin position="42"/>
        <end position="124"/>
    </location>
</feature>
<dbReference type="PANTHER" id="PTHR12872:SF1">
    <property type="entry name" value="ALPHA-N-ACETYLGLUCOSAMINIDASE"/>
    <property type="match status" value="1"/>
</dbReference>
<dbReference type="EC" id="3.2.1.50" evidence="28"/>
<protein>
    <recommendedName>
        <fullName evidence="30">Alpha-N-acetylglucosaminidase</fullName>
        <ecNumber evidence="27">2.7.1.24</ecNumber>
        <ecNumber evidence="4">2.7.7.3</ecNumber>
        <ecNumber evidence="28">3.2.1.50</ecNumber>
    </recommendedName>
    <alternativeName>
        <fullName evidence="29">Bifunctional coenzyme A synthase</fullName>
    </alternativeName>
</protein>
<dbReference type="GO" id="GO:0004140">
    <property type="term" value="F:dephospho-CoA kinase activity"/>
    <property type="evidence" value="ECO:0007669"/>
    <property type="project" value="UniProtKB-EC"/>
</dbReference>
<dbReference type="InterPro" id="IPR007781">
    <property type="entry name" value="NAGLU"/>
</dbReference>
<evidence type="ECO:0000259" key="34">
    <source>
        <dbReference type="Pfam" id="PF12971"/>
    </source>
</evidence>
<feature type="signal peptide" evidence="31">
    <location>
        <begin position="1"/>
        <end position="20"/>
    </location>
</feature>
<evidence type="ECO:0000256" key="14">
    <source>
        <dbReference type="ARBA" id="ARBA00022993"/>
    </source>
</evidence>
<proteinExistence type="inferred from homology"/>
<dbReference type="PROSITE" id="PS51219">
    <property type="entry name" value="DPCK"/>
    <property type="match status" value="1"/>
</dbReference>
<dbReference type="EC" id="2.7.7.3" evidence="4"/>
<evidence type="ECO:0000256" key="26">
    <source>
        <dbReference type="ARBA" id="ARBA00061673"/>
    </source>
</evidence>
<dbReference type="Pfam" id="PF12972">
    <property type="entry name" value="NAGLU_C"/>
    <property type="match status" value="1"/>
</dbReference>
<evidence type="ECO:0000256" key="25">
    <source>
        <dbReference type="ARBA" id="ARBA00060996"/>
    </source>
</evidence>
<name>A0A7J6AXX9_AMEME</name>
<evidence type="ECO:0000256" key="6">
    <source>
        <dbReference type="ARBA" id="ARBA00022553"/>
    </source>
</evidence>
<evidence type="ECO:0000256" key="17">
    <source>
        <dbReference type="ARBA" id="ARBA00023268"/>
    </source>
</evidence>
<comment type="catalytic activity">
    <reaction evidence="21">
        <text>Hydrolysis of terminal non-reducing N-acetyl-D-glucosamine residues in N-acetyl-alpha-D-glucosaminides.</text>
        <dbReference type="EC" id="3.2.1.50"/>
    </reaction>
</comment>
<comment type="subunit">
    <text evidence="3">Monomer.</text>
</comment>
<dbReference type="InterPro" id="IPR024733">
    <property type="entry name" value="NAGLU_tim-barrel"/>
</dbReference>
<comment type="catalytic activity">
    <reaction evidence="20">
        <text>3'-dephospho-CoA + ATP = ADP + CoA + H(+)</text>
        <dbReference type="Rhea" id="RHEA:18245"/>
        <dbReference type="ChEBI" id="CHEBI:15378"/>
        <dbReference type="ChEBI" id="CHEBI:30616"/>
        <dbReference type="ChEBI" id="CHEBI:57287"/>
        <dbReference type="ChEBI" id="CHEBI:57328"/>
        <dbReference type="ChEBI" id="CHEBI:456216"/>
        <dbReference type="EC" id="2.7.1.24"/>
    </reaction>
    <physiologicalReaction direction="left-to-right" evidence="20">
        <dbReference type="Rhea" id="RHEA:18246"/>
    </physiologicalReaction>
</comment>
<keyword evidence="14" id="KW-0173">Coenzyme A biosynthesis</keyword>
<dbReference type="NCBIfam" id="NF001985">
    <property type="entry name" value="PRK00777.1"/>
    <property type="match status" value="1"/>
</dbReference>
<dbReference type="CDD" id="cd02164">
    <property type="entry name" value="PPAT_CoAS"/>
    <property type="match status" value="1"/>
</dbReference>
<dbReference type="PANTHER" id="PTHR12872">
    <property type="entry name" value="ALPHA-N-ACETYLGLUCOSAMINIDASE"/>
    <property type="match status" value="1"/>
</dbReference>
<evidence type="ECO:0000313" key="36">
    <source>
        <dbReference type="EMBL" id="KAF4087516.1"/>
    </source>
</evidence>
<dbReference type="SUPFAM" id="SSF52374">
    <property type="entry name" value="Nucleotidylyl transferase"/>
    <property type="match status" value="1"/>
</dbReference>
<accession>A0A7J6AXX9</accession>
<comment type="function">
    <text evidence="22">Bifunctional enzyme that catalyzes the fourth and fifth sequential steps of CoA biosynthetic pathway. The fourth reaction is catalyzed by the phosphopantetheine adenylyltransferase, coded by the coaD domain; the fifth reaction is catalyzed by the dephospho-CoA kinase, coded by the coaE domain. May act as a point of CoA biosynthesis regulation.</text>
</comment>
<keyword evidence="13" id="KW-0067">ATP-binding</keyword>
<evidence type="ECO:0000256" key="5">
    <source>
        <dbReference type="ARBA" id="ARBA00022490"/>
    </source>
</evidence>
<dbReference type="Gene3D" id="3.20.20.80">
    <property type="entry name" value="Glycosidases"/>
    <property type="match status" value="1"/>
</dbReference>
<evidence type="ECO:0000313" key="37">
    <source>
        <dbReference type="Proteomes" id="UP000593565"/>
    </source>
</evidence>
<dbReference type="EC" id="2.7.1.24" evidence="27"/>
<dbReference type="InterPro" id="IPR029018">
    <property type="entry name" value="Hex-like_dom2"/>
</dbReference>
<dbReference type="Gene3D" id="3.40.50.620">
    <property type="entry name" value="HUPs"/>
    <property type="match status" value="1"/>
</dbReference>
<evidence type="ECO:0000256" key="15">
    <source>
        <dbReference type="ARBA" id="ARBA00023128"/>
    </source>
</evidence>
<keyword evidence="5" id="KW-0963">Cytoplasm</keyword>
<keyword evidence="18" id="KW-0326">Glycosidase</keyword>
<keyword evidence="11" id="KW-0418">Kinase</keyword>
<dbReference type="InterPro" id="IPR024732">
    <property type="entry name" value="NAGLU_C"/>
</dbReference>
<gene>
    <name evidence="36" type="ORF">AMELA_G00071540</name>
</gene>
<evidence type="ECO:0000256" key="21">
    <source>
        <dbReference type="ARBA" id="ARBA00052030"/>
    </source>
</evidence>
<evidence type="ECO:0000256" key="11">
    <source>
        <dbReference type="ARBA" id="ARBA00022777"/>
    </source>
</evidence>
<organism evidence="36 37">
    <name type="scientific">Ameiurus melas</name>
    <name type="common">Black bullhead</name>
    <name type="synonym">Silurus melas</name>
    <dbReference type="NCBI Taxonomy" id="219545"/>
    <lineage>
        <taxon>Eukaryota</taxon>
        <taxon>Metazoa</taxon>
        <taxon>Chordata</taxon>
        <taxon>Craniata</taxon>
        <taxon>Vertebrata</taxon>
        <taxon>Euteleostomi</taxon>
        <taxon>Actinopterygii</taxon>
        <taxon>Neopterygii</taxon>
        <taxon>Teleostei</taxon>
        <taxon>Ostariophysi</taxon>
        <taxon>Siluriformes</taxon>
        <taxon>Ictaluridae</taxon>
        <taxon>Ameiurus</taxon>
    </lineage>
</organism>
<evidence type="ECO:0000256" key="31">
    <source>
        <dbReference type="SAM" id="SignalP"/>
    </source>
</evidence>
<keyword evidence="6" id="KW-0597">Phosphoprotein</keyword>
<dbReference type="Proteomes" id="UP000593565">
    <property type="component" value="Unassembled WGS sequence"/>
</dbReference>